<dbReference type="PRINTS" id="PR00370">
    <property type="entry name" value="FMOXYGENASE"/>
</dbReference>
<accession>A0A1B2J5S9</accession>
<keyword evidence="7" id="KW-1185">Reference proteome</keyword>
<dbReference type="Proteomes" id="UP000094565">
    <property type="component" value="Chromosome 1"/>
</dbReference>
<evidence type="ECO:0000256" key="3">
    <source>
        <dbReference type="ARBA" id="ARBA00022827"/>
    </source>
</evidence>
<sequence>MTIKTIAIVGGGPSAIGTAKALLQENYFDVIHIYERRCTTGGLWNYSDHAPLCEIPNVNPNLQISPQKIDIIKEDGSGNQMPDDRFGIQYVWPSPVYDLLDTNVPKDIMEFKGFKWPADTPLFPLREEVLCYLQAYSREVEPYIKFGHFVYDVSQLQNKKWKVSYRIVNESTAGGVIHNQEFEASAIYDAVILAVGNYDVPFLPDLPNLKLWNQKFPGSVIHAKSFRHPKQFVNERDILVVGNSASANDICYELATTLKSNIYKSKRSENNLPSTPNEGIGVFPVIARFIPESQEIEFIDQSRVGNVSMIIFATGYLKSFPFMKGINSSAKPLVKDDGTRVAGLYKQIISYEYPGLAVIGLPRFVLPTRLSETQGAWLARVFSGRINLPEKQTMAKWEKNRLNVTGPGKAFHDLKFPCDVLYSHELNREIWEGGLDHGLIPISWNQDQTRIRGGIKEIKESYIRYKKGRGKKASTIEELEKNAGLVLPPLENGIFDFSFATGE</sequence>
<dbReference type="SUPFAM" id="SSF51905">
    <property type="entry name" value="FAD/NAD(P)-binding domain"/>
    <property type="match status" value="2"/>
</dbReference>
<dbReference type="PANTHER" id="PTHR23023">
    <property type="entry name" value="DIMETHYLANILINE MONOOXYGENASE"/>
    <property type="match status" value="1"/>
</dbReference>
<keyword evidence="2" id="KW-0285">Flavoprotein</keyword>
<evidence type="ECO:0000256" key="5">
    <source>
        <dbReference type="ARBA" id="ARBA00023002"/>
    </source>
</evidence>
<comment type="similarity">
    <text evidence="1">Belongs to the FMO family.</text>
</comment>
<name>A0A1B2J5S9_PICPA</name>
<organism evidence="6 7">
    <name type="scientific">Komagataella pastoris</name>
    <name type="common">Yeast</name>
    <name type="synonym">Pichia pastoris</name>
    <dbReference type="NCBI Taxonomy" id="4922"/>
    <lineage>
        <taxon>Eukaryota</taxon>
        <taxon>Fungi</taxon>
        <taxon>Dikarya</taxon>
        <taxon>Ascomycota</taxon>
        <taxon>Saccharomycotina</taxon>
        <taxon>Pichiomycetes</taxon>
        <taxon>Pichiales</taxon>
        <taxon>Pichiaceae</taxon>
        <taxon>Komagataella</taxon>
    </lineage>
</organism>
<dbReference type="AlphaFoldDB" id="A0A1B2J5S9"/>
<dbReference type="Pfam" id="PF00743">
    <property type="entry name" value="FMO-like"/>
    <property type="match status" value="2"/>
</dbReference>
<proteinExistence type="inferred from homology"/>
<evidence type="ECO:0000313" key="6">
    <source>
        <dbReference type="EMBL" id="ANZ73335.1"/>
    </source>
</evidence>
<dbReference type="OrthoDB" id="66881at2759"/>
<keyword evidence="5" id="KW-0560">Oxidoreductase</keyword>
<protein>
    <submittedName>
        <fullName evidence="6">BA75_01124T0</fullName>
    </submittedName>
</protein>
<reference evidence="6 7" key="1">
    <citation type="submission" date="2016-02" db="EMBL/GenBank/DDBJ databases">
        <title>Comparative genomic and transcriptomic foundation for Pichia pastoris.</title>
        <authorList>
            <person name="Love K.R."/>
            <person name="Shah K.A."/>
            <person name="Whittaker C.A."/>
            <person name="Wu J."/>
            <person name="Bartlett M.C."/>
            <person name="Ma D."/>
            <person name="Leeson R.L."/>
            <person name="Priest M."/>
            <person name="Young S.K."/>
            <person name="Love J.C."/>
        </authorList>
    </citation>
    <scope>NUCLEOTIDE SEQUENCE [LARGE SCALE GENOMIC DNA]</scope>
    <source>
        <strain evidence="6 7">ATCC 28485</strain>
    </source>
</reference>
<dbReference type="GO" id="GO:0050661">
    <property type="term" value="F:NADP binding"/>
    <property type="evidence" value="ECO:0007669"/>
    <property type="project" value="InterPro"/>
</dbReference>
<dbReference type="InterPro" id="IPR020946">
    <property type="entry name" value="Flavin_mOase-like"/>
</dbReference>
<gene>
    <name evidence="6" type="ORF">ATY40_BA7501124</name>
</gene>
<dbReference type="EMBL" id="CP014584">
    <property type="protein sequence ID" value="ANZ73335.1"/>
    <property type="molecule type" value="Genomic_DNA"/>
</dbReference>
<evidence type="ECO:0000256" key="4">
    <source>
        <dbReference type="ARBA" id="ARBA00022857"/>
    </source>
</evidence>
<evidence type="ECO:0000256" key="2">
    <source>
        <dbReference type="ARBA" id="ARBA00022630"/>
    </source>
</evidence>
<evidence type="ECO:0000256" key="1">
    <source>
        <dbReference type="ARBA" id="ARBA00009183"/>
    </source>
</evidence>
<dbReference type="GO" id="GO:0050660">
    <property type="term" value="F:flavin adenine dinucleotide binding"/>
    <property type="evidence" value="ECO:0007669"/>
    <property type="project" value="InterPro"/>
</dbReference>
<dbReference type="InterPro" id="IPR036188">
    <property type="entry name" value="FAD/NAD-bd_sf"/>
</dbReference>
<keyword evidence="3" id="KW-0274">FAD</keyword>
<evidence type="ECO:0000313" key="7">
    <source>
        <dbReference type="Proteomes" id="UP000094565"/>
    </source>
</evidence>
<keyword evidence="4" id="KW-0521">NADP</keyword>
<dbReference type="InterPro" id="IPR050346">
    <property type="entry name" value="FMO-like"/>
</dbReference>
<dbReference type="Gene3D" id="3.50.50.60">
    <property type="entry name" value="FAD/NAD(P)-binding domain"/>
    <property type="match status" value="2"/>
</dbReference>
<dbReference type="GO" id="GO:0004499">
    <property type="term" value="F:N,N-dimethylaniline monooxygenase activity"/>
    <property type="evidence" value="ECO:0007669"/>
    <property type="project" value="InterPro"/>
</dbReference>
<dbReference type="InterPro" id="IPR000960">
    <property type="entry name" value="Flavin_mOase"/>
</dbReference>